<dbReference type="RefSeq" id="WP_063386360.1">
    <property type="nucleotide sequence ID" value="NZ_LVHY01000011.1"/>
</dbReference>
<dbReference type="OrthoDB" id="9791752at2"/>
<evidence type="ECO:0000313" key="5">
    <source>
        <dbReference type="Proteomes" id="UP000076476"/>
    </source>
</evidence>
<protein>
    <submittedName>
        <fullName evidence="4">Uncharacterized protein</fullName>
    </submittedName>
</protein>
<sequence>MVNPKPSDRQINSTVIKALTVLEKVAFANGGISLADLVKELDMPKTTIYRLIETLKHCDYIHLDANTERYYVGWKTVQIGVSGLNNIEVVDIAAPYLTKLAEKTGETAFLAGYYNGEIVYLYKKEGTQSIRTTAQLGMRRPVHCTAVGKAILSTFTWEEVEKILEEKGMKKYTENTITDAHKLRKELLEIKRNGYAIDREEIEIGLTCYAVPIFNFTGNMAGSIGLGGPTTRMRENQNDFTSQLKEAAFQVSRMLGYVPKIGGETVER</sequence>
<dbReference type="SMART" id="SM00346">
    <property type="entry name" value="HTH_ICLR"/>
    <property type="match status" value="1"/>
</dbReference>
<comment type="caution">
    <text evidence="4">The sequence shown here is derived from an EMBL/GenBank/DDBJ whole genome shotgun (WGS) entry which is preliminary data.</text>
</comment>
<dbReference type="GO" id="GO:0003700">
    <property type="term" value="F:DNA-binding transcription factor activity"/>
    <property type="evidence" value="ECO:0007669"/>
    <property type="project" value="TreeGrafter"/>
</dbReference>
<dbReference type="Gene3D" id="3.30.450.40">
    <property type="match status" value="1"/>
</dbReference>
<dbReference type="AlphaFoldDB" id="A0A164BQN5"/>
<dbReference type="InterPro" id="IPR036390">
    <property type="entry name" value="WH_DNA-bd_sf"/>
</dbReference>
<dbReference type="InterPro" id="IPR005471">
    <property type="entry name" value="Tscrpt_reg_IclR_N"/>
</dbReference>
<dbReference type="STRING" id="33936.AZI98_00660"/>
<keyword evidence="1" id="KW-0805">Transcription regulation</keyword>
<dbReference type="SUPFAM" id="SSF46785">
    <property type="entry name" value="Winged helix' DNA-binding domain"/>
    <property type="match status" value="1"/>
</dbReference>
<accession>A0A164BQN5</accession>
<dbReference type="Pfam" id="PF09339">
    <property type="entry name" value="HTH_IclR"/>
    <property type="match status" value="1"/>
</dbReference>
<dbReference type="InterPro" id="IPR014757">
    <property type="entry name" value="Tscrpt_reg_IclR_C"/>
</dbReference>
<dbReference type="Pfam" id="PF01614">
    <property type="entry name" value="IclR_C"/>
    <property type="match status" value="1"/>
</dbReference>
<accession>A0A165ZBP2</accession>
<dbReference type="InterPro" id="IPR029016">
    <property type="entry name" value="GAF-like_dom_sf"/>
</dbReference>
<dbReference type="PROSITE" id="PS51077">
    <property type="entry name" value="HTH_ICLR"/>
    <property type="match status" value="1"/>
</dbReference>
<organism evidence="4 5">
    <name type="scientific">Aeribacillus pallidus</name>
    <dbReference type="NCBI Taxonomy" id="33936"/>
    <lineage>
        <taxon>Bacteria</taxon>
        <taxon>Bacillati</taxon>
        <taxon>Bacillota</taxon>
        <taxon>Bacilli</taxon>
        <taxon>Bacillales</taxon>
        <taxon>Bacillaceae</taxon>
        <taxon>Aeribacillus</taxon>
    </lineage>
</organism>
<dbReference type="PANTHER" id="PTHR30136:SF35">
    <property type="entry name" value="HTH-TYPE TRANSCRIPTIONAL REGULATOR RV1719"/>
    <property type="match status" value="1"/>
</dbReference>
<evidence type="ECO:0000256" key="3">
    <source>
        <dbReference type="ARBA" id="ARBA00023163"/>
    </source>
</evidence>
<evidence type="ECO:0000256" key="1">
    <source>
        <dbReference type="ARBA" id="ARBA00023015"/>
    </source>
</evidence>
<dbReference type="InterPro" id="IPR050707">
    <property type="entry name" value="HTH_MetabolicPath_Reg"/>
</dbReference>
<dbReference type="GO" id="GO:0003677">
    <property type="term" value="F:DNA binding"/>
    <property type="evidence" value="ECO:0007669"/>
    <property type="project" value="UniProtKB-KW"/>
</dbReference>
<dbReference type="Gene3D" id="1.10.10.10">
    <property type="entry name" value="Winged helix-like DNA-binding domain superfamily/Winged helix DNA-binding domain"/>
    <property type="match status" value="1"/>
</dbReference>
<gene>
    <name evidence="4" type="ORF">AZI98_00660</name>
</gene>
<dbReference type="InterPro" id="IPR036388">
    <property type="entry name" value="WH-like_DNA-bd_sf"/>
</dbReference>
<keyword evidence="2" id="KW-0238">DNA-binding</keyword>
<dbReference type="PANTHER" id="PTHR30136">
    <property type="entry name" value="HELIX-TURN-HELIX TRANSCRIPTIONAL REGULATOR, ICLR FAMILY"/>
    <property type="match status" value="1"/>
</dbReference>
<dbReference type="SUPFAM" id="SSF55781">
    <property type="entry name" value="GAF domain-like"/>
    <property type="match status" value="1"/>
</dbReference>
<proteinExistence type="predicted"/>
<evidence type="ECO:0000256" key="2">
    <source>
        <dbReference type="ARBA" id="ARBA00023125"/>
    </source>
</evidence>
<dbReference type="PROSITE" id="PS51078">
    <property type="entry name" value="ICLR_ED"/>
    <property type="match status" value="1"/>
</dbReference>
<reference evidence="4 5" key="1">
    <citation type="submission" date="2016-04" db="EMBL/GenBank/DDBJ databases">
        <title>Draft genome sequence of Aeribacillus pallidus 8m3 from petroleum reservoir.</title>
        <authorList>
            <person name="Poltaraus A.B."/>
            <person name="Nazina T.N."/>
            <person name="Tourova T.P."/>
            <person name="Malakho S.M."/>
            <person name="Korshunova A.V."/>
            <person name="Sokolova D.S."/>
        </authorList>
    </citation>
    <scope>NUCLEOTIDE SEQUENCE [LARGE SCALE GENOMIC DNA]</scope>
    <source>
        <strain evidence="4 5">8m3</strain>
    </source>
</reference>
<keyword evidence="3" id="KW-0804">Transcription</keyword>
<evidence type="ECO:0000313" key="4">
    <source>
        <dbReference type="EMBL" id="KZN98082.1"/>
    </source>
</evidence>
<keyword evidence="5" id="KW-1185">Reference proteome</keyword>
<name>A0A164BQN5_9BACI</name>
<dbReference type="EMBL" id="LWBR01000001">
    <property type="protein sequence ID" value="KZN98082.1"/>
    <property type="molecule type" value="Genomic_DNA"/>
</dbReference>
<dbReference type="GO" id="GO:0045892">
    <property type="term" value="P:negative regulation of DNA-templated transcription"/>
    <property type="evidence" value="ECO:0007669"/>
    <property type="project" value="UniProtKB-ARBA"/>
</dbReference>
<dbReference type="Proteomes" id="UP000076476">
    <property type="component" value="Unassembled WGS sequence"/>
</dbReference>